<dbReference type="PANTHER" id="PTHR22911:SF79">
    <property type="entry name" value="MOBA-LIKE NTP TRANSFERASE DOMAIN-CONTAINING PROTEIN"/>
    <property type="match status" value="1"/>
</dbReference>
<evidence type="ECO:0000313" key="3">
    <source>
        <dbReference type="EMBL" id="MEK7949543.1"/>
    </source>
</evidence>
<dbReference type="SUPFAM" id="SSF103481">
    <property type="entry name" value="Multidrug resistance efflux transporter EmrE"/>
    <property type="match status" value="2"/>
</dbReference>
<dbReference type="Pfam" id="PF00892">
    <property type="entry name" value="EamA"/>
    <property type="match status" value="1"/>
</dbReference>
<evidence type="ECO:0000256" key="1">
    <source>
        <dbReference type="SAM" id="Phobius"/>
    </source>
</evidence>
<keyword evidence="1" id="KW-0812">Transmembrane</keyword>
<feature type="transmembrane region" description="Helical" evidence="1">
    <location>
        <begin position="31"/>
        <end position="50"/>
    </location>
</feature>
<evidence type="ECO:0000313" key="4">
    <source>
        <dbReference type="Proteomes" id="UP001371305"/>
    </source>
</evidence>
<name>A0ABU9APA5_9BACT</name>
<feature type="transmembrane region" description="Helical" evidence="1">
    <location>
        <begin position="207"/>
        <end position="229"/>
    </location>
</feature>
<gene>
    <name evidence="3" type="ORF">WKV53_03500</name>
</gene>
<dbReference type="InterPro" id="IPR000620">
    <property type="entry name" value="EamA_dom"/>
</dbReference>
<feature type="transmembrane region" description="Helical" evidence="1">
    <location>
        <begin position="265"/>
        <end position="284"/>
    </location>
</feature>
<organism evidence="3 4">
    <name type="scientific">Luteolibacter soli</name>
    <dbReference type="NCBI Taxonomy" id="3135280"/>
    <lineage>
        <taxon>Bacteria</taxon>
        <taxon>Pseudomonadati</taxon>
        <taxon>Verrucomicrobiota</taxon>
        <taxon>Verrucomicrobiia</taxon>
        <taxon>Verrucomicrobiales</taxon>
        <taxon>Verrucomicrobiaceae</taxon>
        <taxon>Luteolibacter</taxon>
    </lineage>
</organism>
<feature type="transmembrane region" description="Helical" evidence="1">
    <location>
        <begin position="85"/>
        <end position="105"/>
    </location>
</feature>
<feature type="domain" description="EamA" evidence="2">
    <location>
        <begin position="142"/>
        <end position="271"/>
    </location>
</feature>
<keyword evidence="1" id="KW-0472">Membrane</keyword>
<proteinExistence type="predicted"/>
<sequence length="298" mass="32490">MKHYLQLHLLVLLLATTAILGELISLPAAGLVIWRTLFASLGAAAWVTLVRRHSLWPGKKSAKAYLAIGFIVGLHWICFFGAVKLANISVCLAGMATISLFTAFTEPLLEKRRIRPFEVLLGLLVVAGIGVVAGFVGKEHLLGLGVAMLSAFLASVFPVLNRKLVTGGSDPLTMVAWEMAGALTASLLLFPFVGGGVSLLAWKDLDWLWLMLLAWVCTVFAHGFHISLLKHLSAYTMNLAFNFEPLYGILAAALLFGEHKQLHPLFYAGLATILLANLLHPLLVHRIRRRALLDADSR</sequence>
<dbReference type="PANTHER" id="PTHR22911">
    <property type="entry name" value="ACYL-MALONYL CONDENSING ENZYME-RELATED"/>
    <property type="match status" value="1"/>
</dbReference>
<protein>
    <submittedName>
        <fullName evidence="3">DMT family transporter</fullName>
    </submittedName>
</protein>
<accession>A0ABU9APA5</accession>
<dbReference type="Proteomes" id="UP001371305">
    <property type="component" value="Unassembled WGS sequence"/>
</dbReference>
<dbReference type="EMBL" id="JBBUKT010000001">
    <property type="protein sequence ID" value="MEK7949543.1"/>
    <property type="molecule type" value="Genomic_DNA"/>
</dbReference>
<feature type="transmembrane region" description="Helical" evidence="1">
    <location>
        <begin position="180"/>
        <end position="201"/>
    </location>
</feature>
<dbReference type="RefSeq" id="WP_341402961.1">
    <property type="nucleotide sequence ID" value="NZ_JBBUKT010000001.1"/>
</dbReference>
<keyword evidence="4" id="KW-1185">Reference proteome</keyword>
<comment type="caution">
    <text evidence="3">The sequence shown here is derived from an EMBL/GenBank/DDBJ whole genome shotgun (WGS) entry which is preliminary data.</text>
</comment>
<feature type="transmembrane region" description="Helical" evidence="1">
    <location>
        <begin position="117"/>
        <end position="136"/>
    </location>
</feature>
<reference evidence="3 4" key="1">
    <citation type="submission" date="2024-04" db="EMBL/GenBank/DDBJ databases">
        <title>Luteolibacter sp. isolated from soil.</title>
        <authorList>
            <person name="An J."/>
        </authorList>
    </citation>
    <scope>NUCLEOTIDE SEQUENCE [LARGE SCALE GENOMIC DNA]</scope>
    <source>
        <strain evidence="3 4">Y139</strain>
    </source>
</reference>
<feature type="transmembrane region" description="Helical" evidence="1">
    <location>
        <begin position="142"/>
        <end position="160"/>
    </location>
</feature>
<dbReference type="InterPro" id="IPR037185">
    <property type="entry name" value="EmrE-like"/>
</dbReference>
<feature type="transmembrane region" description="Helical" evidence="1">
    <location>
        <begin position="62"/>
        <end position="79"/>
    </location>
</feature>
<evidence type="ECO:0000259" key="2">
    <source>
        <dbReference type="Pfam" id="PF00892"/>
    </source>
</evidence>
<keyword evidence="1" id="KW-1133">Transmembrane helix</keyword>